<evidence type="ECO:0000256" key="5">
    <source>
        <dbReference type="ARBA" id="ARBA00023136"/>
    </source>
</evidence>
<feature type="transmembrane region" description="Helical" evidence="6">
    <location>
        <begin position="356"/>
        <end position="378"/>
    </location>
</feature>
<keyword evidence="3 6" id="KW-0812">Transmembrane</keyword>
<dbReference type="InterPro" id="IPR001046">
    <property type="entry name" value="NRAMP_fam"/>
</dbReference>
<name>A0ABP0WTV3_9BRYO</name>
<dbReference type="Proteomes" id="UP001497444">
    <property type="component" value="Chromosome 2"/>
</dbReference>
<protein>
    <recommendedName>
        <fullName evidence="9">Natural resistance-associated macrophage protein</fullName>
    </recommendedName>
</protein>
<keyword evidence="4 6" id="KW-1133">Transmembrane helix</keyword>
<accession>A0ABP0WTV3</accession>
<keyword evidence="5 6" id="KW-0472">Membrane</keyword>
<dbReference type="InterPro" id="IPR017187">
    <property type="entry name" value="EIN2"/>
</dbReference>
<dbReference type="PANTHER" id="PTHR11706">
    <property type="entry name" value="SOLUTE CARRIER PROTEIN FAMILY 11 MEMBER"/>
    <property type="match status" value="1"/>
</dbReference>
<feature type="transmembrane region" description="Helical" evidence="6">
    <location>
        <begin position="243"/>
        <end position="265"/>
    </location>
</feature>
<feature type="transmembrane region" description="Helical" evidence="6">
    <location>
        <begin position="158"/>
        <end position="177"/>
    </location>
</feature>
<evidence type="ECO:0000256" key="4">
    <source>
        <dbReference type="ARBA" id="ARBA00022989"/>
    </source>
</evidence>
<feature type="transmembrane region" description="Helical" evidence="6">
    <location>
        <begin position="452"/>
        <end position="474"/>
    </location>
</feature>
<evidence type="ECO:0000256" key="1">
    <source>
        <dbReference type="ARBA" id="ARBA00004141"/>
    </source>
</evidence>
<evidence type="ECO:0000256" key="3">
    <source>
        <dbReference type="ARBA" id="ARBA00022692"/>
    </source>
</evidence>
<comment type="similarity">
    <text evidence="2">Belongs to the NRAMP (TC 2.A.55) family.</text>
</comment>
<evidence type="ECO:0000313" key="7">
    <source>
        <dbReference type="EMBL" id="CAK9269205.1"/>
    </source>
</evidence>
<keyword evidence="8" id="KW-1185">Reference proteome</keyword>
<feature type="transmembrane region" description="Helical" evidence="6">
    <location>
        <begin position="126"/>
        <end position="151"/>
    </location>
</feature>
<organism evidence="7 8">
    <name type="scientific">Sphagnum jensenii</name>
    <dbReference type="NCBI Taxonomy" id="128206"/>
    <lineage>
        <taxon>Eukaryota</taxon>
        <taxon>Viridiplantae</taxon>
        <taxon>Streptophyta</taxon>
        <taxon>Embryophyta</taxon>
        <taxon>Bryophyta</taxon>
        <taxon>Sphagnophytina</taxon>
        <taxon>Sphagnopsida</taxon>
        <taxon>Sphagnales</taxon>
        <taxon>Sphagnaceae</taxon>
        <taxon>Sphagnum</taxon>
    </lineage>
</organism>
<dbReference type="PANTHER" id="PTHR11706:SF75">
    <property type="entry name" value="ETHYLENE-INSENSITIVE PROTEIN 2"/>
    <property type="match status" value="1"/>
</dbReference>
<reference evidence="7 8" key="1">
    <citation type="submission" date="2024-02" db="EMBL/GenBank/DDBJ databases">
        <authorList>
            <consortium name="ELIXIR-Norway"/>
            <consortium name="Elixir Norway"/>
        </authorList>
    </citation>
    <scope>NUCLEOTIDE SEQUENCE [LARGE SCALE GENOMIC DNA]</scope>
</reference>
<proteinExistence type="inferred from homology"/>
<feature type="transmembrane region" description="Helical" evidence="6">
    <location>
        <begin position="197"/>
        <end position="215"/>
    </location>
</feature>
<dbReference type="NCBIfam" id="NF037982">
    <property type="entry name" value="Nramp_1"/>
    <property type="match status" value="1"/>
</dbReference>
<dbReference type="EMBL" id="OZ020097">
    <property type="protein sequence ID" value="CAK9269205.1"/>
    <property type="molecule type" value="Genomic_DNA"/>
</dbReference>
<feature type="transmembrane region" description="Helical" evidence="6">
    <location>
        <begin position="54"/>
        <end position="75"/>
    </location>
</feature>
<evidence type="ECO:0000256" key="6">
    <source>
        <dbReference type="SAM" id="Phobius"/>
    </source>
</evidence>
<sequence>MEGCASALVVCPYSRNTHKYAPFVGPVVFVALGYMDPGNWATAIEGGSRFGFELLWVVVLSNMMAVLFQILAIRLELVTGKRLAQICKDDYPQPVCISLWVLFELSIVALELTMVLGMAIGLNLLLGIPILPGVFLLVFDTMVFQVVLPLLGVQSVEVLTRTVVAMIMVCFGLDALLGQPNAVLLAGGMWPNIRGETLYTAMALVGANVMPRRFYLYSPLAKRQITDGGQSVEAQCEKSMWDAIGAFGLATVANVVLLIVSATSFYNAGLVVLTLQDAHELVEQVFSKSIAPAVFGLAMLCVGQMSTHTGSLAGQAALEGFLDTKIQPWVHQSAVRMAAILPTAFFAWRYGNEGLYQLLVFAQVILALLLPFAALPLIKASASEARMGSFRMSLPVEALAWVSVAMVVVADIWLVFDVVLQEIDEFAGFAAHLEHLMGTDSFSNYGGETVNATVFALALVGISLCIGFLVWLVVTPLRVDREAMERKATMDEIPPKIVETSQDLRFGENLGDHPDDTEIFKVLEVVPHDLDRMDSLDSSSAIVEDDILADLDSAEDVVTLPEPESQVLEDAELERLVNSSGSISADDSKCADLPAEVALTTKAGMVPMPPCAELSADDLGCMGLKKAESQVDTELLEKDDDEGDGWENPEHGGLVVDTMVTGSLGANLGSIAHDSSSSIWSVGGRTETAEEIVCRSGSGSLSRISGLGRAARRQFAAILDNFWSRLFDLHGQPVKGHGSATSGRMTGGGAVGRGPPIQQQVDHGSLPVQSGSIDTYDRDNYGLLLKPKWGLPKKGSLRDQVGQMDAYMRAHSHAAASTSLHFPGHSHDYSGRSENLSPYTSERQYSSLHFPLYPEETEKQPATIHGYRSPSFLGRTVTTSPAHMDMHAFRSARTLSGQARPQQPLGIGVERENDNYQLYGHSLQSDSRISLQDTIQSLRSSQQIVDSLGGRIPVHSQVSDHLVFEEGYGGQPDSGPRSWDSLLTRAALGRLAYRATGELDIPTGFAHSPVTRGAGHGDRAPLSFDQISPSQSCRDGFSIQSGHLENQSSLWSREPSEQLFGALDGTLGRVKGGGVQASGQNGNVDRFTTAIGPEGITNTATSTVNGVDFELEVMESLRLCLSKLLQLEGSEWLFRWDNGSDEDLIATVAKAQNLALEAEAHDRNSSSEQWQVHGHPVPSLFASNDPQRISYCGVFCVWGSNLLISFGVWCIHRVLELSLMESRPELWGKYTYVLNRLQGILEPAFSKPRVVPSLCSCFSEPGSAENLGKQGLTVSQQRSSWDSGIGDPYSPSVGGGLSDAYPWPWGHESSSLKGRGADATIFLEMIKEVEAAVGSRKGRTGTAAGDVAFPKGKENLASVLKRYKRRLANKPPGSLVAGGGGRRGNGYA</sequence>
<comment type="subcellular location">
    <subcellularLocation>
        <location evidence="1">Membrane</location>
        <topology evidence="1">Multi-pass membrane protein</topology>
    </subcellularLocation>
</comment>
<evidence type="ECO:0000313" key="8">
    <source>
        <dbReference type="Proteomes" id="UP001497444"/>
    </source>
</evidence>
<evidence type="ECO:0000256" key="2">
    <source>
        <dbReference type="ARBA" id="ARBA00009965"/>
    </source>
</evidence>
<feature type="transmembrane region" description="Helical" evidence="6">
    <location>
        <begin position="95"/>
        <end position="120"/>
    </location>
</feature>
<evidence type="ECO:0008006" key="9">
    <source>
        <dbReference type="Google" id="ProtNLM"/>
    </source>
</evidence>
<gene>
    <name evidence="7" type="ORF">CSSPJE1EN1_LOCUS14683</name>
</gene>
<feature type="transmembrane region" description="Helical" evidence="6">
    <location>
        <begin position="398"/>
        <end position="416"/>
    </location>
</feature>
<dbReference type="PRINTS" id="PR00447">
    <property type="entry name" value="NATRESASSCMP"/>
</dbReference>
<dbReference type="PIRSF" id="PIRSF037378">
    <property type="entry name" value="EIN2"/>
    <property type="match status" value="1"/>
</dbReference>
<feature type="transmembrane region" description="Helical" evidence="6">
    <location>
        <begin position="285"/>
        <end position="302"/>
    </location>
</feature>
<dbReference type="Pfam" id="PF01566">
    <property type="entry name" value="Nramp"/>
    <property type="match status" value="1"/>
</dbReference>